<dbReference type="EnsemblPlants" id="AVESA.00010b.r2.4AG0610210.1">
    <property type="protein sequence ID" value="AVESA.00010b.r2.4AG0610210.1.CDS"/>
    <property type="gene ID" value="AVESA.00010b.r2.4AG0610210"/>
</dbReference>
<accession>A0ACD5WBU3</accession>
<name>A0ACD5WBU3_AVESA</name>
<keyword evidence="2" id="KW-1185">Reference proteome</keyword>
<evidence type="ECO:0000313" key="2">
    <source>
        <dbReference type="Proteomes" id="UP001732700"/>
    </source>
</evidence>
<dbReference type="Proteomes" id="UP001732700">
    <property type="component" value="Chromosome 4A"/>
</dbReference>
<reference evidence="1" key="1">
    <citation type="submission" date="2021-05" db="EMBL/GenBank/DDBJ databases">
        <authorList>
            <person name="Scholz U."/>
            <person name="Mascher M."/>
            <person name="Fiebig A."/>
        </authorList>
    </citation>
    <scope>NUCLEOTIDE SEQUENCE [LARGE SCALE GENOMIC DNA]</scope>
</reference>
<sequence length="480" mass="54676">MQHKRPLDAADPPEQEAARSPTPRKRLRRTGLVMMWLERRRRARAVTVEQMVRQAQLDMAKMFMLLMVLVARLGSVEGLLLQLPNLLQGLWAEQFLTFQRSVMGSIQDKIRSVIRTEIQERQPASVPNVVYERSRQMPECLPETGSSSGVVKLRFVDADRPKDPIYTVSPVQWQNGRNAKVAIFRDGNQIMGGDLSKLQIEILPVHADLFTERGEDAFTEEEFNKQIHMCKGKESVLTTVSLRNGEADLGSIIFTECSYRKKLRLIARVKRQDLTVRVQKAITDPFVVKVQRSELNAKSCLPSKGDAVHRLKNISQKGKRCSVLAAKNITTVKDLMRQYHKDKSGLQKLTGMKRENWSTMIEHASTCDPGDEIYSYRVAEENCELLFNDFYDLVGIIINGQYVPVRNLDQFQQRKVNNWKKSAYKKFEDRENSGGLIPDYLMSHDHPACAVPLNSEAGPSVQAGPIWQYPNDMAAQQGEF</sequence>
<organism evidence="1 2">
    <name type="scientific">Avena sativa</name>
    <name type="common">Oat</name>
    <dbReference type="NCBI Taxonomy" id="4498"/>
    <lineage>
        <taxon>Eukaryota</taxon>
        <taxon>Viridiplantae</taxon>
        <taxon>Streptophyta</taxon>
        <taxon>Embryophyta</taxon>
        <taxon>Tracheophyta</taxon>
        <taxon>Spermatophyta</taxon>
        <taxon>Magnoliopsida</taxon>
        <taxon>Liliopsida</taxon>
        <taxon>Poales</taxon>
        <taxon>Poaceae</taxon>
        <taxon>BOP clade</taxon>
        <taxon>Pooideae</taxon>
        <taxon>Poodae</taxon>
        <taxon>Poeae</taxon>
        <taxon>Poeae Chloroplast Group 1 (Aveneae type)</taxon>
        <taxon>Aveninae</taxon>
        <taxon>Avena</taxon>
    </lineage>
</organism>
<evidence type="ECO:0000313" key="1">
    <source>
        <dbReference type="EnsemblPlants" id="AVESA.00010b.r2.4AG0610210.1.CDS"/>
    </source>
</evidence>
<reference evidence="1" key="2">
    <citation type="submission" date="2025-09" db="UniProtKB">
        <authorList>
            <consortium name="EnsemblPlants"/>
        </authorList>
    </citation>
    <scope>IDENTIFICATION</scope>
</reference>
<proteinExistence type="predicted"/>
<protein>
    <submittedName>
        <fullName evidence="1">Uncharacterized protein</fullName>
    </submittedName>
</protein>